<comment type="caution">
    <text evidence="4">The sequence shown here is derived from an EMBL/GenBank/DDBJ whole genome shotgun (WGS) entry which is preliminary data.</text>
</comment>
<protein>
    <submittedName>
        <fullName evidence="4">Uncharacterized protein</fullName>
    </submittedName>
</protein>
<sequence>MLSNTLFHLSLVITSVPLIWTNTVGAPIDVRAPTVSGGPTSTVTCPVPDKAGRRPAVQRPYTTQNFTADYVSKNIIDIINHGKKKGYYPKEWKSKSDKADQFTWLNDCTGREKDGEKLLELPMWVDSAGTAVNRSANPASNNNKPGPFRGYYILKDKTATYCGAYAHADTKSN</sequence>
<organism evidence="4 5">
    <name type="scientific">Alectoria fallacina</name>
    <dbReference type="NCBI Taxonomy" id="1903189"/>
    <lineage>
        <taxon>Eukaryota</taxon>
        <taxon>Fungi</taxon>
        <taxon>Dikarya</taxon>
        <taxon>Ascomycota</taxon>
        <taxon>Pezizomycotina</taxon>
        <taxon>Lecanoromycetes</taxon>
        <taxon>OSLEUM clade</taxon>
        <taxon>Lecanoromycetidae</taxon>
        <taxon>Lecanorales</taxon>
        <taxon>Lecanorineae</taxon>
        <taxon>Parmeliaceae</taxon>
        <taxon>Alectoria</taxon>
    </lineage>
</organism>
<reference evidence="4" key="1">
    <citation type="submission" date="2021-03" db="EMBL/GenBank/DDBJ databases">
        <authorList>
            <person name="Tagirdzhanova G."/>
        </authorList>
    </citation>
    <scope>NUCLEOTIDE SEQUENCE</scope>
</reference>
<dbReference type="OrthoDB" id="5201419at2759"/>
<dbReference type="AlphaFoldDB" id="A0A8H3PL89"/>
<accession>A0A8H3PL89</accession>
<name>A0A8H3PL89_9LECA</name>
<dbReference type="GO" id="GO:0016787">
    <property type="term" value="F:hydrolase activity"/>
    <property type="evidence" value="ECO:0007669"/>
    <property type="project" value="UniProtKB-KW"/>
</dbReference>
<feature type="signal peptide" evidence="3">
    <location>
        <begin position="1"/>
        <end position="25"/>
    </location>
</feature>
<dbReference type="GO" id="GO:0004540">
    <property type="term" value="F:RNA nuclease activity"/>
    <property type="evidence" value="ECO:0007669"/>
    <property type="project" value="InterPro"/>
</dbReference>
<evidence type="ECO:0000256" key="3">
    <source>
        <dbReference type="SAM" id="SignalP"/>
    </source>
</evidence>
<proteinExistence type="predicted"/>
<keyword evidence="1" id="KW-0540">Nuclease</keyword>
<keyword evidence="2" id="KW-0378">Hydrolase</keyword>
<feature type="chain" id="PRO_5034851204" evidence="3">
    <location>
        <begin position="26"/>
        <end position="173"/>
    </location>
</feature>
<evidence type="ECO:0000313" key="4">
    <source>
        <dbReference type="EMBL" id="CAF9943594.1"/>
    </source>
</evidence>
<dbReference type="GO" id="GO:0003723">
    <property type="term" value="F:RNA binding"/>
    <property type="evidence" value="ECO:0007669"/>
    <property type="project" value="InterPro"/>
</dbReference>
<keyword evidence="5" id="KW-1185">Reference proteome</keyword>
<evidence type="ECO:0000256" key="1">
    <source>
        <dbReference type="ARBA" id="ARBA00022722"/>
    </source>
</evidence>
<evidence type="ECO:0000256" key="2">
    <source>
        <dbReference type="ARBA" id="ARBA00022801"/>
    </source>
</evidence>
<feature type="non-terminal residue" evidence="4">
    <location>
        <position position="173"/>
    </location>
</feature>
<dbReference type="Gene3D" id="3.10.450.30">
    <property type="entry name" value="Microbial ribonucleases"/>
    <property type="match status" value="1"/>
</dbReference>
<gene>
    <name evidence="4" type="ORF">ALECFALPRED_000739</name>
</gene>
<dbReference type="Proteomes" id="UP000664203">
    <property type="component" value="Unassembled WGS sequence"/>
</dbReference>
<dbReference type="InterPro" id="IPR016191">
    <property type="entry name" value="Ribonuclease/ribotoxin"/>
</dbReference>
<keyword evidence="3" id="KW-0732">Signal</keyword>
<evidence type="ECO:0000313" key="5">
    <source>
        <dbReference type="Proteomes" id="UP000664203"/>
    </source>
</evidence>
<dbReference type="EMBL" id="CAJPDR010001132">
    <property type="protein sequence ID" value="CAF9943594.1"/>
    <property type="molecule type" value="Genomic_DNA"/>
</dbReference>
<dbReference type="SUPFAM" id="SSF53933">
    <property type="entry name" value="Microbial ribonucleases"/>
    <property type="match status" value="1"/>
</dbReference>